<keyword evidence="2" id="KW-0479">Metal-binding</keyword>
<protein>
    <recommendedName>
        <fullName evidence="8">Zn(2)-C6 fungal-type domain-containing protein</fullName>
    </recommendedName>
</protein>
<feature type="region of interest" description="Disordered" evidence="7">
    <location>
        <begin position="1"/>
        <end position="20"/>
    </location>
</feature>
<reference evidence="9" key="1">
    <citation type="journal article" date="2023" name="Mol. Phylogenet. Evol.">
        <title>Genome-scale phylogeny and comparative genomics of the fungal order Sordariales.</title>
        <authorList>
            <person name="Hensen N."/>
            <person name="Bonometti L."/>
            <person name="Westerberg I."/>
            <person name="Brannstrom I.O."/>
            <person name="Guillou S."/>
            <person name="Cros-Aarteil S."/>
            <person name="Calhoun S."/>
            <person name="Haridas S."/>
            <person name="Kuo A."/>
            <person name="Mondo S."/>
            <person name="Pangilinan J."/>
            <person name="Riley R."/>
            <person name="LaButti K."/>
            <person name="Andreopoulos B."/>
            <person name="Lipzen A."/>
            <person name="Chen C."/>
            <person name="Yan M."/>
            <person name="Daum C."/>
            <person name="Ng V."/>
            <person name="Clum A."/>
            <person name="Steindorff A."/>
            <person name="Ohm R.A."/>
            <person name="Martin F."/>
            <person name="Silar P."/>
            <person name="Natvig D.O."/>
            <person name="Lalanne C."/>
            <person name="Gautier V."/>
            <person name="Ament-Velasquez S.L."/>
            <person name="Kruys A."/>
            <person name="Hutchinson M.I."/>
            <person name="Powell A.J."/>
            <person name="Barry K."/>
            <person name="Miller A.N."/>
            <person name="Grigoriev I.V."/>
            <person name="Debuchy R."/>
            <person name="Gladieux P."/>
            <person name="Hiltunen Thoren M."/>
            <person name="Johannesson H."/>
        </authorList>
    </citation>
    <scope>NUCLEOTIDE SEQUENCE</scope>
    <source>
        <strain evidence="9">PSN293</strain>
    </source>
</reference>
<dbReference type="AlphaFoldDB" id="A0AAN6Y6C2"/>
<feature type="compositionally biased region" description="Low complexity" evidence="7">
    <location>
        <begin position="126"/>
        <end position="137"/>
    </location>
</feature>
<keyword evidence="3" id="KW-0805">Transcription regulation</keyword>
<keyword evidence="6" id="KW-0539">Nucleus</keyword>
<evidence type="ECO:0000256" key="1">
    <source>
        <dbReference type="ARBA" id="ARBA00004123"/>
    </source>
</evidence>
<feature type="domain" description="Zn(2)-C6 fungal-type" evidence="8">
    <location>
        <begin position="32"/>
        <end position="62"/>
    </location>
</feature>
<dbReference type="GO" id="GO:0003677">
    <property type="term" value="F:DNA binding"/>
    <property type="evidence" value="ECO:0007669"/>
    <property type="project" value="UniProtKB-KW"/>
</dbReference>
<dbReference type="Pfam" id="PF08493">
    <property type="entry name" value="AflR"/>
    <property type="match status" value="1"/>
</dbReference>
<dbReference type="GO" id="GO:0008270">
    <property type="term" value="F:zinc ion binding"/>
    <property type="evidence" value="ECO:0007669"/>
    <property type="project" value="InterPro"/>
</dbReference>
<comment type="caution">
    <text evidence="9">The sequence shown here is derived from an EMBL/GenBank/DDBJ whole genome shotgun (WGS) entry which is preliminary data.</text>
</comment>
<evidence type="ECO:0000256" key="2">
    <source>
        <dbReference type="ARBA" id="ARBA00022723"/>
    </source>
</evidence>
<evidence type="ECO:0000256" key="4">
    <source>
        <dbReference type="ARBA" id="ARBA00023125"/>
    </source>
</evidence>
<dbReference type="PANTHER" id="PTHR47338:SF5">
    <property type="entry name" value="ZN(II)2CYS6 TRANSCRIPTION FACTOR (EUROFUNG)"/>
    <property type="match status" value="1"/>
</dbReference>
<proteinExistence type="predicted"/>
<dbReference type="SUPFAM" id="SSF57701">
    <property type="entry name" value="Zn2/Cys6 DNA-binding domain"/>
    <property type="match status" value="1"/>
</dbReference>
<feature type="compositionally biased region" description="Polar residues" evidence="7">
    <location>
        <begin position="376"/>
        <end position="386"/>
    </location>
</feature>
<evidence type="ECO:0000313" key="10">
    <source>
        <dbReference type="Proteomes" id="UP001301769"/>
    </source>
</evidence>
<feature type="region of interest" description="Disordered" evidence="7">
    <location>
        <begin position="61"/>
        <end position="165"/>
    </location>
</feature>
<dbReference type="PROSITE" id="PS50048">
    <property type="entry name" value="ZN2_CY6_FUNGAL_2"/>
    <property type="match status" value="1"/>
</dbReference>
<organism evidence="9 10">
    <name type="scientific">Rhypophila decipiens</name>
    <dbReference type="NCBI Taxonomy" id="261697"/>
    <lineage>
        <taxon>Eukaryota</taxon>
        <taxon>Fungi</taxon>
        <taxon>Dikarya</taxon>
        <taxon>Ascomycota</taxon>
        <taxon>Pezizomycotina</taxon>
        <taxon>Sordariomycetes</taxon>
        <taxon>Sordariomycetidae</taxon>
        <taxon>Sordariales</taxon>
        <taxon>Naviculisporaceae</taxon>
        <taxon>Rhypophila</taxon>
    </lineage>
</organism>
<dbReference type="GO" id="GO:0045122">
    <property type="term" value="P:aflatoxin biosynthetic process"/>
    <property type="evidence" value="ECO:0007669"/>
    <property type="project" value="InterPro"/>
</dbReference>
<dbReference type="PROSITE" id="PS00463">
    <property type="entry name" value="ZN2_CY6_FUNGAL_1"/>
    <property type="match status" value="1"/>
</dbReference>
<dbReference type="Pfam" id="PF00172">
    <property type="entry name" value="Zn_clus"/>
    <property type="match status" value="1"/>
</dbReference>
<evidence type="ECO:0000259" key="8">
    <source>
        <dbReference type="PROSITE" id="PS50048"/>
    </source>
</evidence>
<feature type="region of interest" description="Disordered" evidence="7">
    <location>
        <begin position="318"/>
        <end position="408"/>
    </location>
</feature>
<dbReference type="PANTHER" id="PTHR47338">
    <property type="entry name" value="ZN(II)2CYS6 TRANSCRIPTION FACTOR (EUROFUNG)-RELATED"/>
    <property type="match status" value="1"/>
</dbReference>
<feature type="compositionally biased region" description="Low complexity" evidence="7">
    <location>
        <begin position="98"/>
        <end position="112"/>
    </location>
</feature>
<dbReference type="InterPro" id="IPR036864">
    <property type="entry name" value="Zn2-C6_fun-type_DNA-bd_sf"/>
</dbReference>
<dbReference type="CDD" id="cd00067">
    <property type="entry name" value="GAL4"/>
    <property type="match status" value="1"/>
</dbReference>
<dbReference type="InterPro" id="IPR013700">
    <property type="entry name" value="AflR"/>
</dbReference>
<keyword evidence="4" id="KW-0238">DNA-binding</keyword>
<feature type="compositionally biased region" description="Low complexity" evidence="7">
    <location>
        <begin position="318"/>
        <end position="331"/>
    </location>
</feature>
<feature type="compositionally biased region" description="Polar residues" evidence="7">
    <location>
        <begin position="399"/>
        <end position="408"/>
    </location>
</feature>
<reference evidence="9" key="2">
    <citation type="submission" date="2023-05" db="EMBL/GenBank/DDBJ databases">
        <authorList>
            <consortium name="Lawrence Berkeley National Laboratory"/>
            <person name="Steindorff A."/>
            <person name="Hensen N."/>
            <person name="Bonometti L."/>
            <person name="Westerberg I."/>
            <person name="Brannstrom I.O."/>
            <person name="Guillou S."/>
            <person name="Cros-Aarteil S."/>
            <person name="Calhoun S."/>
            <person name="Haridas S."/>
            <person name="Kuo A."/>
            <person name="Mondo S."/>
            <person name="Pangilinan J."/>
            <person name="Riley R."/>
            <person name="Labutti K."/>
            <person name="Andreopoulos B."/>
            <person name="Lipzen A."/>
            <person name="Chen C."/>
            <person name="Yanf M."/>
            <person name="Daum C."/>
            <person name="Ng V."/>
            <person name="Clum A."/>
            <person name="Ohm R."/>
            <person name="Martin F."/>
            <person name="Silar P."/>
            <person name="Natvig D."/>
            <person name="Lalanne C."/>
            <person name="Gautier V."/>
            <person name="Ament-Velasquez S.L."/>
            <person name="Kruys A."/>
            <person name="Hutchinson M.I."/>
            <person name="Powell A.J."/>
            <person name="Barry K."/>
            <person name="Miller A.N."/>
            <person name="Grigoriev I.V."/>
            <person name="Debuchy R."/>
            <person name="Gladieux P."/>
            <person name="Thoren M.H."/>
            <person name="Johannesson H."/>
        </authorList>
    </citation>
    <scope>NUCLEOTIDE SEQUENCE</scope>
    <source>
        <strain evidence="9">PSN293</strain>
    </source>
</reference>
<dbReference type="SMART" id="SM00066">
    <property type="entry name" value="GAL4"/>
    <property type="match status" value="1"/>
</dbReference>
<dbReference type="GO" id="GO:0000981">
    <property type="term" value="F:DNA-binding transcription factor activity, RNA polymerase II-specific"/>
    <property type="evidence" value="ECO:0007669"/>
    <property type="project" value="InterPro"/>
</dbReference>
<gene>
    <name evidence="9" type="ORF">QBC37DRAFT_425548</name>
</gene>
<evidence type="ECO:0000256" key="3">
    <source>
        <dbReference type="ARBA" id="ARBA00023015"/>
    </source>
</evidence>
<dbReference type="InterPro" id="IPR050815">
    <property type="entry name" value="TF_fung"/>
</dbReference>
<dbReference type="Gene3D" id="4.10.240.10">
    <property type="entry name" value="Zn(2)-C6 fungal-type DNA-binding domain"/>
    <property type="match status" value="1"/>
</dbReference>
<name>A0AAN6Y6C2_9PEZI</name>
<evidence type="ECO:0000256" key="5">
    <source>
        <dbReference type="ARBA" id="ARBA00023163"/>
    </source>
</evidence>
<evidence type="ECO:0000256" key="7">
    <source>
        <dbReference type="SAM" id="MobiDB-lite"/>
    </source>
</evidence>
<dbReference type="InterPro" id="IPR001138">
    <property type="entry name" value="Zn2Cys6_DnaBD"/>
</dbReference>
<accession>A0AAN6Y6C2</accession>
<dbReference type="Proteomes" id="UP001301769">
    <property type="component" value="Unassembled WGS sequence"/>
</dbReference>
<feature type="compositionally biased region" description="Low complexity" evidence="7">
    <location>
        <begin position="11"/>
        <end position="20"/>
    </location>
</feature>
<comment type="subcellular location">
    <subcellularLocation>
        <location evidence="1">Nucleus</location>
    </subcellularLocation>
</comment>
<keyword evidence="10" id="KW-1185">Reference proteome</keyword>
<feature type="compositionally biased region" description="Polar residues" evidence="7">
    <location>
        <begin position="74"/>
        <end position="84"/>
    </location>
</feature>
<dbReference type="GO" id="GO:0005634">
    <property type="term" value="C:nucleus"/>
    <property type="evidence" value="ECO:0007669"/>
    <property type="project" value="UniProtKB-SubCell"/>
</dbReference>
<keyword evidence="5" id="KW-0804">Transcription</keyword>
<sequence length="629" mass="68003">MFGLLRQEPNSTLGSSLSVVDSDDKPLRRVRACTACRNRKLKCSLARPQCSRCEAQKITCHYPETGDGSKKSTTDAAPSSTCTDDASLKRKRVKKTHTPTSQSKPKSSSSHHNAATKKERSKSVESSTLSHQLSLHPLPSPISPTATTEDNDDHADEATVGHSNIDDGSWINQLLMYTNGEGLEPYIGNTDVIDMPSQWLGFDQDASMLSSKASQRQPSHTPRAVQCLDSAISPIDETPESMDLDHYFTDSPDMLLESPAYSDLGFPGFPLNGVNPFHGGVDGGPQGWAWEGQQDTDLFSTLAQSSLDPAIDLAVSLSQTSTSPSSVWSRSSTDRETNTTASSPSHVLFPDPTENTAPITTAPATGGKRSIKTRIEFSNQTSSHKSLQPKPKVSRPKLTRSSSPYGTTQAKLKGTVECYPSHVQPLLKAFEKLQVSSFNFLQATTASRNKKNKHRADKAKSPPYDTLLKSQKQALSACAVLLDCSKCSAHSELVMLVVSVCSLLVGSLDGLDRSMNGKTGTAKHGDMRMMDSAEAGYYPGDGTGDGFTSENCDGAMTMMMDEHDEEDTAQIIRTLTASRIAKLRGILEMVVKAARRAEQRGVEQGLAAADWSAHVGLATLLQGKLRRYS</sequence>
<feature type="compositionally biased region" description="Low complexity" evidence="7">
    <location>
        <begin position="352"/>
        <end position="365"/>
    </location>
</feature>
<dbReference type="EMBL" id="MU858133">
    <property type="protein sequence ID" value="KAK4212176.1"/>
    <property type="molecule type" value="Genomic_DNA"/>
</dbReference>
<evidence type="ECO:0000313" key="9">
    <source>
        <dbReference type="EMBL" id="KAK4212176.1"/>
    </source>
</evidence>
<evidence type="ECO:0000256" key="6">
    <source>
        <dbReference type="ARBA" id="ARBA00023242"/>
    </source>
</evidence>